<sequence length="163" mass="18729">MPAGTVNTLERFKRLHEIRDLIEEGKSDQDIAETLGMSLQTIRRNKKYLDDLSVADLTAKEISEKRGELYLELIEAAKEAQDAYHEYRTLEKPTAAKMFFSSWIQTIELRAKLFGLDSMKLENFTQINTQVNLAEPEKIDIESGRKLADMLKKAHEASLKRVN</sequence>
<evidence type="ECO:0000313" key="4">
    <source>
        <dbReference type="EMBL" id="QJI00665.1"/>
    </source>
</evidence>
<name>A0A6H1ZLR9_9ZZZZ</name>
<protein>
    <submittedName>
        <fullName evidence="1">Putative DNA binding, helix-turn-helix domain containing protein</fullName>
    </submittedName>
</protein>
<organism evidence="1">
    <name type="scientific">viral metagenome</name>
    <dbReference type="NCBI Taxonomy" id="1070528"/>
    <lineage>
        <taxon>unclassified sequences</taxon>
        <taxon>metagenomes</taxon>
        <taxon>organismal metagenomes</taxon>
    </lineage>
</organism>
<proteinExistence type="predicted"/>
<gene>
    <name evidence="3" type="ORF">MM415A00922_0022</name>
    <name evidence="2" type="ORF">MM415B02037_0001</name>
    <name evidence="1" type="ORF">TM448A00944_0001</name>
    <name evidence="4" type="ORF">TM448B02027_0010</name>
</gene>
<evidence type="ECO:0000313" key="1">
    <source>
        <dbReference type="EMBL" id="QJA48409.1"/>
    </source>
</evidence>
<dbReference type="EMBL" id="MT142374">
    <property type="protein sequence ID" value="QJA79271.1"/>
    <property type="molecule type" value="Genomic_DNA"/>
</dbReference>
<reference evidence="1" key="1">
    <citation type="submission" date="2020-03" db="EMBL/GenBank/DDBJ databases">
        <title>The deep terrestrial virosphere.</title>
        <authorList>
            <person name="Holmfeldt K."/>
            <person name="Nilsson E."/>
            <person name="Simone D."/>
            <person name="Lopez-Fernandez M."/>
            <person name="Wu X."/>
            <person name="de Brujin I."/>
            <person name="Lundin D."/>
            <person name="Andersson A."/>
            <person name="Bertilsson S."/>
            <person name="Dopson M."/>
        </authorList>
    </citation>
    <scope>NUCLEOTIDE SEQUENCE</scope>
    <source>
        <strain evidence="3">MM415A00922</strain>
        <strain evidence="2">MM415B02037</strain>
        <strain evidence="1">TM448A00944</strain>
        <strain evidence="4">TM448B02027</strain>
    </source>
</reference>
<dbReference type="AlphaFoldDB" id="A0A6H1ZLR9"/>
<dbReference type="EMBL" id="MT144083">
    <property type="protein sequence ID" value="QJA48409.1"/>
    <property type="molecule type" value="Genomic_DNA"/>
</dbReference>
<evidence type="ECO:0000313" key="3">
    <source>
        <dbReference type="EMBL" id="QJA79271.1"/>
    </source>
</evidence>
<dbReference type="EMBL" id="MT144867">
    <property type="protein sequence ID" value="QJI00665.1"/>
    <property type="molecule type" value="Genomic_DNA"/>
</dbReference>
<accession>A0A6H1ZLR9</accession>
<dbReference type="Gene3D" id="1.10.10.60">
    <property type="entry name" value="Homeodomain-like"/>
    <property type="match status" value="1"/>
</dbReference>
<dbReference type="EMBL" id="MT141164">
    <property type="protein sequence ID" value="QJA55525.1"/>
    <property type="molecule type" value="Genomic_DNA"/>
</dbReference>
<evidence type="ECO:0000313" key="2">
    <source>
        <dbReference type="EMBL" id="QJA55525.1"/>
    </source>
</evidence>